<proteinExistence type="predicted"/>
<evidence type="ECO:0000256" key="1">
    <source>
        <dbReference type="SAM" id="SignalP"/>
    </source>
</evidence>
<dbReference type="EMBL" id="VIFM01000339">
    <property type="protein sequence ID" value="TQF09495.1"/>
    <property type="molecule type" value="Genomic_DNA"/>
</dbReference>
<dbReference type="SMART" id="SM00327">
    <property type="entry name" value="VWA"/>
    <property type="match status" value="1"/>
</dbReference>
<dbReference type="InterPro" id="IPR002035">
    <property type="entry name" value="VWF_A"/>
</dbReference>
<feature type="signal peptide" evidence="1">
    <location>
        <begin position="1"/>
        <end position="31"/>
    </location>
</feature>
<organism evidence="3 4">
    <name type="scientific">Myxococcus llanfairpwllgwyngyllgogerychwyrndrobwllllantysiliogogogochensis</name>
    <dbReference type="NCBI Taxonomy" id="2590453"/>
    <lineage>
        <taxon>Bacteria</taxon>
        <taxon>Pseudomonadati</taxon>
        <taxon>Myxococcota</taxon>
        <taxon>Myxococcia</taxon>
        <taxon>Myxococcales</taxon>
        <taxon>Cystobacterineae</taxon>
        <taxon>Myxococcaceae</taxon>
        <taxon>Myxococcus</taxon>
    </lineage>
</organism>
<feature type="chain" id="PRO_5021731688" evidence="1">
    <location>
        <begin position="32"/>
        <end position="648"/>
    </location>
</feature>
<dbReference type="PROSITE" id="PS50234">
    <property type="entry name" value="VWFA"/>
    <property type="match status" value="1"/>
</dbReference>
<keyword evidence="4" id="KW-1185">Reference proteome</keyword>
<dbReference type="AlphaFoldDB" id="A0A540WKG0"/>
<dbReference type="PANTHER" id="PTHR24020:SF87">
    <property type="entry name" value="COLLAGEN ALPHA-1(VI) CHAIN-LIKE"/>
    <property type="match status" value="1"/>
</dbReference>
<keyword evidence="1" id="KW-0732">Signal</keyword>
<evidence type="ECO:0000313" key="4">
    <source>
        <dbReference type="Proteomes" id="UP000315369"/>
    </source>
</evidence>
<evidence type="ECO:0000313" key="3">
    <source>
        <dbReference type="EMBL" id="TQF09495.1"/>
    </source>
</evidence>
<sequence length="648" mass="70075">MSKSNTLHPRAMSWLGAAMLCLFMSSQVASAARVPAPVPPKEPPQVDPCECGPLDVVFAIDDTGSMGGSLTALQANFSNLLTQIQTSSNGDYRLGLVTFQDDVTVRVDLGAGNDAQMQAQIASLSANGGWNLPEASDEALNTVIHNIAFRPNQNGAFTGYWRTGARRVVVLITDNLPGGFNDSYTSNALASLQAQEAYNEGIRIHAVYVPTGGTPDPTVVGIMQNYATVSQGAYRLTAPSGADVPQAVQDFLSDCRTPSDVFIRDTPADNGWEPSSGAIWTSPDIKVCNNVNGCASSTNPVFGTPNNYVFVTLRNYGPLRPTGPIGGSLHLYYLASGGNSSWGSTSWRRIQTQHNIFLDAGETRDIRIQWANVPLPGHYCLLARWVSDGDPMSYPEIIGSDTVTNTQLNNNIAWRNVDVVRMLPGGTGTTTYDVRPTVGHATTLFIRPEAEPFPGRVTLTLTDRLFAAWEAAGGEAEGLEGVEGTTLFFGGHGGALGLHTDKEMDERIHVNFLSDGPEGFFPMNIFERDDRKDPIGGVRYEVNVISPDTEPVAVELAVRGVDGKYTELTWPHTVHHKHYVVYRSENPEAGDMEAIGEVDVSEEFTETTAVRFVDASDATRHFFYAVESHTDGNKTLSGWVTLGAPPNR</sequence>
<dbReference type="InterPro" id="IPR050525">
    <property type="entry name" value="ECM_Assembly_Org"/>
</dbReference>
<dbReference type="Gene3D" id="3.40.50.410">
    <property type="entry name" value="von Willebrand factor, type A domain"/>
    <property type="match status" value="1"/>
</dbReference>
<comment type="caution">
    <text evidence="3">The sequence shown here is derived from an EMBL/GenBank/DDBJ whole genome shotgun (WGS) entry which is preliminary data.</text>
</comment>
<dbReference type="SUPFAM" id="SSF53300">
    <property type="entry name" value="vWA-like"/>
    <property type="match status" value="1"/>
</dbReference>
<accession>A0A540WKG0</accession>
<reference evidence="3 4" key="1">
    <citation type="submission" date="2019-06" db="EMBL/GenBank/DDBJ databases">
        <authorList>
            <person name="Livingstone P."/>
            <person name="Whitworth D."/>
        </authorList>
    </citation>
    <scope>NUCLEOTIDE SEQUENCE [LARGE SCALE GENOMIC DNA]</scope>
    <source>
        <strain evidence="3 4">AM401</strain>
    </source>
</reference>
<gene>
    <name evidence="3" type="ORF">FJV41_44310</name>
</gene>
<dbReference type="RefSeq" id="WP_141648680.1">
    <property type="nucleotide sequence ID" value="NZ_VIFM01000339.1"/>
</dbReference>
<evidence type="ECO:0000259" key="2">
    <source>
        <dbReference type="PROSITE" id="PS50234"/>
    </source>
</evidence>
<dbReference type="CDD" id="cd00198">
    <property type="entry name" value="vWFA"/>
    <property type="match status" value="1"/>
</dbReference>
<dbReference type="OrthoDB" id="2630713at2"/>
<feature type="domain" description="VWFA" evidence="2">
    <location>
        <begin position="55"/>
        <end position="252"/>
    </location>
</feature>
<protein>
    <submittedName>
        <fullName evidence="3">VWA domain-containing protein</fullName>
    </submittedName>
</protein>
<dbReference type="Pfam" id="PF00092">
    <property type="entry name" value="VWA"/>
    <property type="match status" value="1"/>
</dbReference>
<dbReference type="PANTHER" id="PTHR24020">
    <property type="entry name" value="COLLAGEN ALPHA"/>
    <property type="match status" value="1"/>
</dbReference>
<dbReference type="InterPro" id="IPR036465">
    <property type="entry name" value="vWFA_dom_sf"/>
</dbReference>
<name>A0A540WKG0_9BACT</name>
<dbReference type="Proteomes" id="UP000315369">
    <property type="component" value="Unassembled WGS sequence"/>
</dbReference>